<evidence type="ECO:0000256" key="1">
    <source>
        <dbReference type="SAM" id="Phobius"/>
    </source>
</evidence>
<dbReference type="EMBL" id="JAUCGM010000006">
    <property type="protein sequence ID" value="MDM8561805.1"/>
    <property type="molecule type" value="Genomic_DNA"/>
</dbReference>
<feature type="transmembrane region" description="Helical" evidence="1">
    <location>
        <begin position="45"/>
        <end position="64"/>
    </location>
</feature>
<protein>
    <submittedName>
        <fullName evidence="2">DUF2919 family protein</fullName>
    </submittedName>
</protein>
<feature type="transmembrane region" description="Helical" evidence="1">
    <location>
        <begin position="137"/>
        <end position="154"/>
    </location>
</feature>
<reference evidence="2" key="1">
    <citation type="submission" date="2023-06" db="EMBL/GenBank/DDBJ databases">
        <title>Uncultivated large filamentous bacteria from sulfidic sediments reveal new species and different genomic features in energy metabolism and defense.</title>
        <authorList>
            <person name="Fonseca A."/>
        </authorList>
    </citation>
    <scope>NUCLEOTIDE SEQUENCE</scope>
    <source>
        <strain evidence="2">HSG4</strain>
    </source>
</reference>
<keyword evidence="3" id="KW-1185">Reference proteome</keyword>
<evidence type="ECO:0000313" key="2">
    <source>
        <dbReference type="EMBL" id="MDM8561805.1"/>
    </source>
</evidence>
<accession>A0ABT7VQ64</accession>
<feature type="transmembrane region" description="Helical" evidence="1">
    <location>
        <begin position="76"/>
        <end position="93"/>
    </location>
</feature>
<feature type="transmembrane region" description="Helical" evidence="1">
    <location>
        <begin position="21"/>
        <end position="39"/>
    </location>
</feature>
<name>A0ABT7VQ64_9GAMM</name>
<keyword evidence="1" id="KW-1133">Transmembrane helix</keyword>
<dbReference type="Pfam" id="PF11143">
    <property type="entry name" value="DUF2919"/>
    <property type="match status" value="1"/>
</dbReference>
<gene>
    <name evidence="2" type="ORF">QUF54_00445</name>
</gene>
<keyword evidence="1" id="KW-0472">Membrane</keyword>
<dbReference type="InterPro" id="IPR021318">
    <property type="entry name" value="DUF2919"/>
</dbReference>
<organism evidence="2 3">
    <name type="scientific">Candidatus Marithioploca araucensis</name>
    <dbReference type="NCBI Taxonomy" id="70273"/>
    <lineage>
        <taxon>Bacteria</taxon>
        <taxon>Pseudomonadati</taxon>
        <taxon>Pseudomonadota</taxon>
        <taxon>Gammaproteobacteria</taxon>
        <taxon>Thiotrichales</taxon>
        <taxon>Thiotrichaceae</taxon>
        <taxon>Candidatus Marithioploca</taxon>
    </lineage>
</organism>
<feature type="transmembrane region" description="Helical" evidence="1">
    <location>
        <begin position="105"/>
        <end position="130"/>
    </location>
</feature>
<proteinExistence type="predicted"/>
<dbReference type="Proteomes" id="UP001171945">
    <property type="component" value="Unassembled WGS sequence"/>
</dbReference>
<evidence type="ECO:0000313" key="3">
    <source>
        <dbReference type="Proteomes" id="UP001171945"/>
    </source>
</evidence>
<comment type="caution">
    <text evidence="2">The sequence shown here is derived from an EMBL/GenBank/DDBJ whole genome shotgun (WGS) entry which is preliminary data.</text>
</comment>
<keyword evidence="1" id="KW-0812">Transmembrane</keyword>
<sequence length="177" mass="20614">MKKNLNQLLIMKHYNLVDYNQYEVLKVPLFLILATFYLLKHYLIIALPIMAHIPIIGMVIQPLIQVMPSEQYSSGALLYSCIPALLVTISMAGRKPTASSWLRWIWQRGIWFLLSTVVLEIGLFILYIVLGIKKLNEVLLMFIYIDFVLIIYLLRSQWVRDVFAQFPVPAKANDERE</sequence>